<dbReference type="InterPro" id="IPR023214">
    <property type="entry name" value="HAD_sf"/>
</dbReference>
<comment type="similarity">
    <text evidence="3">Belongs to the HAD-like hydrolase superfamily. SerB family.</text>
</comment>
<dbReference type="GO" id="GO:0016787">
    <property type="term" value="F:hydrolase activity"/>
    <property type="evidence" value="ECO:0007669"/>
    <property type="project" value="UniProtKB-KW"/>
</dbReference>
<dbReference type="InterPro" id="IPR036412">
    <property type="entry name" value="HAD-like_sf"/>
</dbReference>
<comment type="cofactor">
    <cofactor evidence="1">
        <name>Mg(2+)</name>
        <dbReference type="ChEBI" id="CHEBI:18420"/>
    </cofactor>
</comment>
<dbReference type="NCBIfam" id="TIGR01488">
    <property type="entry name" value="HAD-SF-IB"/>
    <property type="match status" value="1"/>
</dbReference>
<dbReference type="CDD" id="cd07500">
    <property type="entry name" value="HAD_PSP"/>
    <property type="match status" value="1"/>
</dbReference>
<evidence type="ECO:0000256" key="10">
    <source>
        <dbReference type="ARBA" id="ARBA00023299"/>
    </source>
</evidence>
<evidence type="ECO:0000313" key="14">
    <source>
        <dbReference type="EMBL" id="NMH58927.1"/>
    </source>
</evidence>
<dbReference type="Proteomes" id="UP000709336">
    <property type="component" value="Unassembled WGS sequence"/>
</dbReference>
<evidence type="ECO:0000313" key="15">
    <source>
        <dbReference type="Proteomes" id="UP000709336"/>
    </source>
</evidence>
<evidence type="ECO:0000256" key="3">
    <source>
        <dbReference type="ARBA" id="ARBA00009184"/>
    </source>
</evidence>
<comment type="caution">
    <text evidence="14">The sequence shown here is derived from an EMBL/GenBank/DDBJ whole genome shotgun (WGS) entry which is preliminary data.</text>
</comment>
<evidence type="ECO:0000256" key="4">
    <source>
        <dbReference type="ARBA" id="ARBA00012640"/>
    </source>
</evidence>
<dbReference type="InterPro" id="IPR050582">
    <property type="entry name" value="HAD-like_SerB"/>
</dbReference>
<evidence type="ECO:0000256" key="9">
    <source>
        <dbReference type="ARBA" id="ARBA00022842"/>
    </source>
</evidence>
<dbReference type="EC" id="3.1.3.3" evidence="4"/>
<dbReference type="Gene3D" id="3.40.50.1000">
    <property type="entry name" value="HAD superfamily/HAD-like"/>
    <property type="match status" value="1"/>
</dbReference>
<evidence type="ECO:0000256" key="13">
    <source>
        <dbReference type="ARBA" id="ARBA00048523"/>
    </source>
</evidence>
<evidence type="ECO:0000256" key="8">
    <source>
        <dbReference type="ARBA" id="ARBA00022801"/>
    </source>
</evidence>
<sequence length="220" mass="23664">MVIQRQQPSLQQPGLLVMDMDSTVIQIECIDEIAKLAGVGEKVSAVTEQAMRGELDFKASLIARVECLKGVEEAKLETIKNSIPLMPGLTTLVDTLKAKGWKIVLASGGFTYYADYLQQRLGFDAVKANVLASENAQLNGKVTGEIVDAQAKAFAVTDFAEQWQIPPAQTVAMGDGANDLLMMKAAALGVAFHAKPIVEQQADAAIRFGGLQTLLYFFSA</sequence>
<keyword evidence="7" id="KW-0479">Metal-binding</keyword>
<keyword evidence="6" id="KW-0028">Amino-acid biosynthesis</keyword>
<proteinExistence type="inferred from homology"/>
<keyword evidence="15" id="KW-1185">Reference proteome</keyword>
<evidence type="ECO:0000256" key="2">
    <source>
        <dbReference type="ARBA" id="ARBA00005135"/>
    </source>
</evidence>
<evidence type="ECO:0000256" key="6">
    <source>
        <dbReference type="ARBA" id="ARBA00022605"/>
    </source>
</evidence>
<dbReference type="SFLD" id="SFLDG01136">
    <property type="entry name" value="C1.6:_Phosphoserine_Phosphatas"/>
    <property type="match status" value="1"/>
</dbReference>
<keyword evidence="10" id="KW-0718">Serine biosynthesis</keyword>
<dbReference type="InterPro" id="IPR004469">
    <property type="entry name" value="PSP"/>
</dbReference>
<evidence type="ECO:0000256" key="5">
    <source>
        <dbReference type="ARBA" id="ARBA00015196"/>
    </source>
</evidence>
<dbReference type="SFLD" id="SFLDG01137">
    <property type="entry name" value="C1.6.1:_Phosphoserine_Phosphat"/>
    <property type="match status" value="1"/>
</dbReference>
<gene>
    <name evidence="14" type="primary">serB</name>
    <name evidence="14" type="ORF">HCJ96_02685</name>
</gene>
<evidence type="ECO:0000256" key="1">
    <source>
        <dbReference type="ARBA" id="ARBA00001946"/>
    </source>
</evidence>
<comment type="catalytic activity">
    <reaction evidence="12">
        <text>O-phospho-L-serine + H2O = L-serine + phosphate</text>
        <dbReference type="Rhea" id="RHEA:21208"/>
        <dbReference type="ChEBI" id="CHEBI:15377"/>
        <dbReference type="ChEBI" id="CHEBI:33384"/>
        <dbReference type="ChEBI" id="CHEBI:43474"/>
        <dbReference type="ChEBI" id="CHEBI:57524"/>
        <dbReference type="EC" id="3.1.3.3"/>
    </reaction>
</comment>
<accession>A0ABX1R1G7</accession>
<keyword evidence="9" id="KW-0460">Magnesium</keyword>
<comment type="catalytic activity">
    <reaction evidence="13">
        <text>O-phospho-D-serine + H2O = D-serine + phosphate</text>
        <dbReference type="Rhea" id="RHEA:24873"/>
        <dbReference type="ChEBI" id="CHEBI:15377"/>
        <dbReference type="ChEBI" id="CHEBI:35247"/>
        <dbReference type="ChEBI" id="CHEBI:43474"/>
        <dbReference type="ChEBI" id="CHEBI:58680"/>
        <dbReference type="EC" id="3.1.3.3"/>
    </reaction>
</comment>
<evidence type="ECO:0000256" key="7">
    <source>
        <dbReference type="ARBA" id="ARBA00022723"/>
    </source>
</evidence>
<dbReference type="PANTHER" id="PTHR43344">
    <property type="entry name" value="PHOSPHOSERINE PHOSPHATASE"/>
    <property type="match status" value="1"/>
</dbReference>
<dbReference type="SFLD" id="SFLDF00029">
    <property type="entry name" value="phosphoserine_phosphatase"/>
    <property type="match status" value="1"/>
</dbReference>
<organism evidence="14 15">
    <name type="scientific">Alteromonas ponticola</name>
    <dbReference type="NCBI Taxonomy" id="2720613"/>
    <lineage>
        <taxon>Bacteria</taxon>
        <taxon>Pseudomonadati</taxon>
        <taxon>Pseudomonadota</taxon>
        <taxon>Gammaproteobacteria</taxon>
        <taxon>Alteromonadales</taxon>
        <taxon>Alteromonadaceae</taxon>
        <taxon>Alteromonas/Salinimonas group</taxon>
        <taxon>Alteromonas</taxon>
    </lineage>
</organism>
<dbReference type="SFLD" id="SFLDS00003">
    <property type="entry name" value="Haloacid_Dehalogenase"/>
    <property type="match status" value="1"/>
</dbReference>
<name>A0ABX1R1G7_9ALTE</name>
<keyword evidence="8 14" id="KW-0378">Hydrolase</keyword>
<dbReference type="EMBL" id="JAATNW010000002">
    <property type="protein sequence ID" value="NMH58927.1"/>
    <property type="molecule type" value="Genomic_DNA"/>
</dbReference>
<dbReference type="Pfam" id="PF00702">
    <property type="entry name" value="Hydrolase"/>
    <property type="match status" value="1"/>
</dbReference>
<evidence type="ECO:0000256" key="11">
    <source>
        <dbReference type="ARBA" id="ARBA00031693"/>
    </source>
</evidence>
<protein>
    <recommendedName>
        <fullName evidence="5">Phosphoserine phosphatase</fullName>
        <ecNumber evidence="4">3.1.3.3</ecNumber>
    </recommendedName>
    <alternativeName>
        <fullName evidence="11">O-phosphoserine phosphohydrolase</fullName>
    </alternativeName>
</protein>
<dbReference type="SUPFAM" id="SSF56784">
    <property type="entry name" value="HAD-like"/>
    <property type="match status" value="1"/>
</dbReference>
<evidence type="ECO:0000256" key="12">
    <source>
        <dbReference type="ARBA" id="ARBA00048138"/>
    </source>
</evidence>
<comment type="pathway">
    <text evidence="2">Amino-acid biosynthesis; L-serine biosynthesis; L-serine from 3-phospho-D-glycerate: step 3/3.</text>
</comment>
<dbReference type="PANTHER" id="PTHR43344:SF2">
    <property type="entry name" value="PHOSPHOSERINE PHOSPHATASE"/>
    <property type="match status" value="1"/>
</dbReference>
<dbReference type="NCBIfam" id="TIGR00338">
    <property type="entry name" value="serB"/>
    <property type="match status" value="1"/>
</dbReference>
<reference evidence="14 15" key="1">
    <citation type="submission" date="2020-03" db="EMBL/GenBank/DDBJ databases">
        <title>Alteromonas ponticola sp. nov., isolated from seawater.</title>
        <authorList>
            <person name="Yoon J.-H."/>
            <person name="Kim Y.-O."/>
        </authorList>
    </citation>
    <scope>NUCLEOTIDE SEQUENCE [LARGE SCALE GENOMIC DNA]</scope>
    <source>
        <strain evidence="14 15">MYP5</strain>
    </source>
</reference>